<organism evidence="6 7">
    <name type="scientific">Phytophthora megakarya</name>
    <dbReference type="NCBI Taxonomy" id="4795"/>
    <lineage>
        <taxon>Eukaryota</taxon>
        <taxon>Sar</taxon>
        <taxon>Stramenopiles</taxon>
        <taxon>Oomycota</taxon>
        <taxon>Peronosporomycetes</taxon>
        <taxon>Peronosporales</taxon>
        <taxon>Peronosporaceae</taxon>
        <taxon>Phytophthora</taxon>
    </lineage>
</organism>
<dbReference type="OrthoDB" id="72821at2759"/>
<feature type="transmembrane region" description="Helical" evidence="5">
    <location>
        <begin position="86"/>
        <end position="111"/>
    </location>
</feature>
<evidence type="ECO:0000256" key="5">
    <source>
        <dbReference type="SAM" id="Phobius"/>
    </source>
</evidence>
<evidence type="ECO:0008006" key="8">
    <source>
        <dbReference type="Google" id="ProtNLM"/>
    </source>
</evidence>
<sequence length="300" mass="33312">MGCVDFLAKCVSALLLITINVFLALGSGLVLYVAVFVRHTGWVHVIQAYWSPINGLATTLICVAGVVIAMAALGTVAALCRWRAGLCYYMVFVVFVLVLFLFVGVCSFLLWSMFSSWEDDTYPASSNEAEIKDKFDQVYCYAQGVYMCNEDSVSDALSMFAPDLNSTITDLFKNVSGVDTLCAEYLSDYAELADVYVCDGCDKAREFSHYSSVLEWSRNECEPDSKTLAWCRELFLDSTNSTTATTAPYAHCRNAFLDLTSNYSLYLAIGSVIVVIGSVAVIIMSCYLRRRDMYDVYEAF</sequence>
<evidence type="ECO:0000256" key="4">
    <source>
        <dbReference type="ARBA" id="ARBA00023136"/>
    </source>
</evidence>
<comment type="caution">
    <text evidence="6">The sequence shown here is derived from an EMBL/GenBank/DDBJ whole genome shotgun (WGS) entry which is preliminary data.</text>
</comment>
<dbReference type="EMBL" id="NBNE01000087">
    <property type="protein sequence ID" value="OWZ23076.1"/>
    <property type="molecule type" value="Genomic_DNA"/>
</dbReference>
<feature type="transmembrane region" description="Helical" evidence="5">
    <location>
        <begin position="55"/>
        <end position="79"/>
    </location>
</feature>
<evidence type="ECO:0000313" key="6">
    <source>
        <dbReference type="EMBL" id="OWZ23076.1"/>
    </source>
</evidence>
<evidence type="ECO:0000256" key="2">
    <source>
        <dbReference type="ARBA" id="ARBA00022692"/>
    </source>
</evidence>
<evidence type="ECO:0000313" key="7">
    <source>
        <dbReference type="Proteomes" id="UP000198211"/>
    </source>
</evidence>
<proteinExistence type="predicted"/>
<feature type="transmembrane region" description="Helical" evidence="5">
    <location>
        <begin position="12"/>
        <end position="35"/>
    </location>
</feature>
<dbReference type="AlphaFoldDB" id="A0A225WZG8"/>
<feature type="transmembrane region" description="Helical" evidence="5">
    <location>
        <begin position="263"/>
        <end position="288"/>
    </location>
</feature>
<keyword evidence="2 5" id="KW-0812">Transmembrane</keyword>
<comment type="subcellular location">
    <subcellularLocation>
        <location evidence="1">Membrane</location>
        <topology evidence="1">Multi-pass membrane protein</topology>
    </subcellularLocation>
</comment>
<dbReference type="STRING" id="4795.A0A225WZG8"/>
<dbReference type="GO" id="GO:0016020">
    <property type="term" value="C:membrane"/>
    <property type="evidence" value="ECO:0007669"/>
    <property type="project" value="UniProtKB-SubCell"/>
</dbReference>
<dbReference type="InterPro" id="IPR018499">
    <property type="entry name" value="Tetraspanin/Peripherin"/>
</dbReference>
<keyword evidence="7" id="KW-1185">Reference proteome</keyword>
<accession>A0A225WZG8</accession>
<reference evidence="7" key="1">
    <citation type="submission" date="2017-03" db="EMBL/GenBank/DDBJ databases">
        <title>Phytopthora megakarya and P. palmivora, two closely related causual agents of cacao black pod achieved similar genome size and gene model numbers by different mechanisms.</title>
        <authorList>
            <person name="Ali S."/>
            <person name="Shao J."/>
            <person name="Larry D.J."/>
            <person name="Kronmiller B."/>
            <person name="Shen D."/>
            <person name="Strem M.D."/>
            <person name="Melnick R.L."/>
            <person name="Guiltinan M.J."/>
            <person name="Tyler B.M."/>
            <person name="Meinhardt L.W."/>
            <person name="Bailey B.A."/>
        </authorList>
    </citation>
    <scope>NUCLEOTIDE SEQUENCE [LARGE SCALE GENOMIC DNA]</scope>
    <source>
        <strain evidence="7">zdho120</strain>
    </source>
</reference>
<name>A0A225WZG8_9STRA</name>
<keyword evidence="3 5" id="KW-1133">Transmembrane helix</keyword>
<evidence type="ECO:0000256" key="1">
    <source>
        <dbReference type="ARBA" id="ARBA00004141"/>
    </source>
</evidence>
<dbReference type="Proteomes" id="UP000198211">
    <property type="component" value="Unassembled WGS sequence"/>
</dbReference>
<evidence type="ECO:0000256" key="3">
    <source>
        <dbReference type="ARBA" id="ARBA00022989"/>
    </source>
</evidence>
<protein>
    <recommendedName>
        <fullName evidence="8">Tetraspanin</fullName>
    </recommendedName>
</protein>
<keyword evidence="4 5" id="KW-0472">Membrane</keyword>
<dbReference type="Pfam" id="PF00335">
    <property type="entry name" value="Tetraspanin"/>
    <property type="match status" value="1"/>
</dbReference>
<gene>
    <name evidence="6" type="ORF">PHMEG_0002099</name>
</gene>